<dbReference type="AlphaFoldDB" id="A0AAU1UKM8"/>
<accession>A0AAU1UKM8</accession>
<evidence type="ECO:0008006" key="2">
    <source>
        <dbReference type="Google" id="ProtNLM"/>
    </source>
</evidence>
<protein>
    <recommendedName>
        <fullName evidence="2">AraC family transcriptional regulator</fullName>
    </recommendedName>
</protein>
<gene>
    <name evidence="1" type="ORF">OHU69_46330</name>
</gene>
<dbReference type="EMBL" id="CP108195">
    <property type="protein sequence ID" value="WTS17797.1"/>
    <property type="molecule type" value="Genomic_DNA"/>
</dbReference>
<sequence>MARDPAEALVFSDWSERLGGLGAVGLLRSRPFDTDMRAVVTRSVYLVDQGEREVTVGDAAGRVDVGNGVPACAAPA</sequence>
<organism evidence="1">
    <name type="scientific">Streptomyces sp. NBC_00119</name>
    <dbReference type="NCBI Taxonomy" id="2975659"/>
    <lineage>
        <taxon>Bacteria</taxon>
        <taxon>Bacillati</taxon>
        <taxon>Actinomycetota</taxon>
        <taxon>Actinomycetes</taxon>
        <taxon>Kitasatosporales</taxon>
        <taxon>Streptomycetaceae</taxon>
        <taxon>Streptomyces</taxon>
    </lineage>
</organism>
<evidence type="ECO:0000313" key="1">
    <source>
        <dbReference type="EMBL" id="WTS17797.1"/>
    </source>
</evidence>
<name>A0AAU1UKM8_9ACTN</name>
<reference evidence="1" key="1">
    <citation type="submission" date="2022-10" db="EMBL/GenBank/DDBJ databases">
        <title>The complete genomes of actinobacterial strains from the NBC collection.</title>
        <authorList>
            <person name="Joergensen T.S."/>
            <person name="Alvarez Arevalo M."/>
            <person name="Sterndorff E.B."/>
            <person name="Faurdal D."/>
            <person name="Vuksanovic O."/>
            <person name="Mourched A.-S."/>
            <person name="Charusanti P."/>
            <person name="Shaw S."/>
            <person name="Blin K."/>
            <person name="Weber T."/>
        </authorList>
    </citation>
    <scope>NUCLEOTIDE SEQUENCE</scope>
    <source>
        <strain evidence="1">NBC_00119</strain>
    </source>
</reference>
<proteinExistence type="predicted"/>